<accession>A0AAQ4DXF1</accession>
<dbReference type="GO" id="GO:0006032">
    <property type="term" value="P:chitin catabolic process"/>
    <property type="evidence" value="ECO:0007669"/>
    <property type="project" value="TreeGrafter"/>
</dbReference>
<dbReference type="Pfam" id="PF00704">
    <property type="entry name" value="Glyco_hydro_18"/>
    <property type="match status" value="1"/>
</dbReference>
<sequence>MVSLPTAVWACVGGEATDSPDFRALMLDRKSRLEFVHNAAAWSRRTGLAGLVLYWKYPTLEDRSSYSAFVNTMRLVFQQESLHVSVVVPWETARRRDGYYVHALYTRLPFVVVDTHQTVDPMSFPVTTCQSPMRAALRARHNGQLGLSSVLNELSMVTEHKLVKTMLSVSLAGATFTLKRPWMKSVRVGMTASGPGHPFRYTNTSGLVSYYEVKEVLKRNASSWSRETHGFSRCSVAHWKDQWIGFEDRASLRSKRSLVHKTAGLAVWDLPMDDFAGDLGPTWPLLREVRDLVHS</sequence>
<dbReference type="GO" id="GO:0005576">
    <property type="term" value="C:extracellular region"/>
    <property type="evidence" value="ECO:0007669"/>
    <property type="project" value="TreeGrafter"/>
</dbReference>
<dbReference type="InterPro" id="IPR029070">
    <property type="entry name" value="Chitinase_insertion_sf"/>
</dbReference>
<evidence type="ECO:0000259" key="1">
    <source>
        <dbReference type="PROSITE" id="PS51910"/>
    </source>
</evidence>
<keyword evidence="3" id="KW-1185">Reference proteome</keyword>
<dbReference type="GO" id="GO:0005975">
    <property type="term" value="P:carbohydrate metabolic process"/>
    <property type="evidence" value="ECO:0007669"/>
    <property type="project" value="InterPro"/>
</dbReference>
<comment type="caution">
    <text evidence="2">The sequence shown here is derived from an EMBL/GenBank/DDBJ whole genome shotgun (WGS) entry which is preliminary data.</text>
</comment>
<dbReference type="SUPFAM" id="SSF54556">
    <property type="entry name" value="Chitinase insertion domain"/>
    <property type="match status" value="1"/>
</dbReference>
<evidence type="ECO:0000313" key="3">
    <source>
        <dbReference type="Proteomes" id="UP001321473"/>
    </source>
</evidence>
<dbReference type="Gene3D" id="3.10.50.10">
    <property type="match status" value="1"/>
</dbReference>
<dbReference type="Gene3D" id="3.20.20.80">
    <property type="entry name" value="Glycosidases"/>
    <property type="match status" value="1"/>
</dbReference>
<dbReference type="InterPro" id="IPR017853">
    <property type="entry name" value="GH"/>
</dbReference>
<name>A0AAQ4DXF1_AMBAM</name>
<feature type="domain" description="GH18" evidence="1">
    <location>
        <begin position="1"/>
        <end position="295"/>
    </location>
</feature>
<dbReference type="SUPFAM" id="SSF51445">
    <property type="entry name" value="(Trans)glycosidases"/>
    <property type="match status" value="1"/>
</dbReference>
<proteinExistence type="predicted"/>
<dbReference type="PANTHER" id="PTHR11177">
    <property type="entry name" value="CHITINASE"/>
    <property type="match status" value="1"/>
</dbReference>
<dbReference type="GO" id="GO:0004568">
    <property type="term" value="F:chitinase activity"/>
    <property type="evidence" value="ECO:0007669"/>
    <property type="project" value="TreeGrafter"/>
</dbReference>
<dbReference type="AlphaFoldDB" id="A0AAQ4DXF1"/>
<dbReference type="EMBL" id="JARKHS020025704">
    <property type="protein sequence ID" value="KAK8767141.1"/>
    <property type="molecule type" value="Genomic_DNA"/>
</dbReference>
<evidence type="ECO:0000313" key="2">
    <source>
        <dbReference type="EMBL" id="KAK8767141.1"/>
    </source>
</evidence>
<reference evidence="2 3" key="1">
    <citation type="journal article" date="2023" name="Arcadia Sci">
        <title>De novo assembly of a long-read Amblyomma americanum tick genome.</title>
        <authorList>
            <person name="Chou S."/>
            <person name="Poskanzer K.E."/>
            <person name="Rollins M."/>
            <person name="Thuy-Boun P.S."/>
        </authorList>
    </citation>
    <scope>NUCLEOTIDE SEQUENCE [LARGE SCALE GENOMIC DNA]</scope>
    <source>
        <strain evidence="2">F_SG_1</strain>
        <tissue evidence="2">Salivary glands</tissue>
    </source>
</reference>
<organism evidence="2 3">
    <name type="scientific">Amblyomma americanum</name>
    <name type="common">Lone star tick</name>
    <dbReference type="NCBI Taxonomy" id="6943"/>
    <lineage>
        <taxon>Eukaryota</taxon>
        <taxon>Metazoa</taxon>
        <taxon>Ecdysozoa</taxon>
        <taxon>Arthropoda</taxon>
        <taxon>Chelicerata</taxon>
        <taxon>Arachnida</taxon>
        <taxon>Acari</taxon>
        <taxon>Parasitiformes</taxon>
        <taxon>Ixodida</taxon>
        <taxon>Ixodoidea</taxon>
        <taxon>Ixodidae</taxon>
        <taxon>Amblyomminae</taxon>
        <taxon>Amblyomma</taxon>
    </lineage>
</organism>
<dbReference type="GO" id="GO:0008061">
    <property type="term" value="F:chitin binding"/>
    <property type="evidence" value="ECO:0007669"/>
    <property type="project" value="TreeGrafter"/>
</dbReference>
<dbReference type="InterPro" id="IPR001223">
    <property type="entry name" value="Glyco_hydro18_cat"/>
</dbReference>
<gene>
    <name evidence="2" type="ORF">V5799_006075</name>
</gene>
<protein>
    <recommendedName>
        <fullName evidence="1">GH18 domain-containing protein</fullName>
    </recommendedName>
</protein>
<dbReference type="InterPro" id="IPR050314">
    <property type="entry name" value="Glycosyl_Hydrlase_18"/>
</dbReference>
<dbReference type="Proteomes" id="UP001321473">
    <property type="component" value="Unassembled WGS sequence"/>
</dbReference>
<dbReference type="PANTHER" id="PTHR11177:SF317">
    <property type="entry name" value="CHITINASE 12-RELATED"/>
    <property type="match status" value="1"/>
</dbReference>
<dbReference type="PROSITE" id="PS51910">
    <property type="entry name" value="GH18_2"/>
    <property type="match status" value="1"/>
</dbReference>